<dbReference type="SUPFAM" id="SSF51261">
    <property type="entry name" value="Duplicated hybrid motif"/>
    <property type="match status" value="1"/>
</dbReference>
<evidence type="ECO:0000259" key="7">
    <source>
        <dbReference type="PROSITE" id="PS51093"/>
    </source>
</evidence>
<sequence length="163" mass="17841">MGFFTNHKKKSDKDLDIVALASGTMICPDQIKDAVFSQQMMGQTIGFILDSGEIVSPVTGKVEVMFPTGHAFMIRMKDGTGILVHVGINTVELNGKGFKVYVKQGQDVKAGQTVVRLDLKAVKQQGYDTTTMLIVSEPINKTIPFIDFGKVKKGKSIVKKVYV</sequence>
<dbReference type="AlphaFoldDB" id="A0A7X2N4A2"/>
<dbReference type="Proteomes" id="UP000470082">
    <property type="component" value="Unassembled WGS sequence"/>
</dbReference>
<evidence type="ECO:0000313" key="9">
    <source>
        <dbReference type="Proteomes" id="UP000470082"/>
    </source>
</evidence>
<dbReference type="PANTHER" id="PTHR45008">
    <property type="entry name" value="PTS SYSTEM GLUCOSE-SPECIFIC EIIA COMPONENT"/>
    <property type="match status" value="1"/>
</dbReference>
<keyword evidence="4" id="KW-0808">Transferase</keyword>
<accession>A0A7X2N4A2</accession>
<dbReference type="InterPro" id="IPR050890">
    <property type="entry name" value="PTS_EIIA_component"/>
</dbReference>
<keyword evidence="2" id="KW-0813">Transport</keyword>
<evidence type="ECO:0000256" key="1">
    <source>
        <dbReference type="ARBA" id="ARBA00004496"/>
    </source>
</evidence>
<dbReference type="GO" id="GO:0005737">
    <property type="term" value="C:cytoplasm"/>
    <property type="evidence" value="ECO:0007669"/>
    <property type="project" value="UniProtKB-SubCell"/>
</dbReference>
<dbReference type="NCBIfam" id="TIGR00830">
    <property type="entry name" value="PTBA"/>
    <property type="match status" value="1"/>
</dbReference>
<dbReference type="EMBL" id="VUMM01000024">
    <property type="protein sequence ID" value="MSS02219.1"/>
    <property type="molecule type" value="Genomic_DNA"/>
</dbReference>
<evidence type="ECO:0000256" key="4">
    <source>
        <dbReference type="ARBA" id="ARBA00022679"/>
    </source>
</evidence>
<feature type="domain" description="PTS EIIA type-1" evidence="7">
    <location>
        <begin position="33"/>
        <end position="137"/>
    </location>
</feature>
<keyword evidence="3 8" id="KW-0762">Sugar transport</keyword>
<dbReference type="InterPro" id="IPR011055">
    <property type="entry name" value="Dup_hybrid_motif"/>
</dbReference>
<evidence type="ECO:0000313" key="8">
    <source>
        <dbReference type="EMBL" id="MSS02219.1"/>
    </source>
</evidence>
<dbReference type="Gene3D" id="2.70.70.10">
    <property type="entry name" value="Glucose Permease (Domain IIA)"/>
    <property type="match status" value="1"/>
</dbReference>
<dbReference type="PANTHER" id="PTHR45008:SF1">
    <property type="entry name" value="PTS SYSTEM GLUCOSE-SPECIFIC EIIA COMPONENT"/>
    <property type="match status" value="1"/>
</dbReference>
<keyword evidence="9" id="KW-1185">Reference proteome</keyword>
<evidence type="ECO:0000256" key="3">
    <source>
        <dbReference type="ARBA" id="ARBA00022597"/>
    </source>
</evidence>
<protein>
    <submittedName>
        <fullName evidence="8">PTS glucose transporter subunit IIA</fullName>
    </submittedName>
</protein>
<dbReference type="Pfam" id="PF00358">
    <property type="entry name" value="PTS_EIIA_1"/>
    <property type="match status" value="1"/>
</dbReference>
<dbReference type="InterPro" id="IPR001127">
    <property type="entry name" value="PTS_EIIA_1_perm"/>
</dbReference>
<dbReference type="PROSITE" id="PS00371">
    <property type="entry name" value="PTS_EIIA_TYPE_1_HIS"/>
    <property type="match status" value="1"/>
</dbReference>
<dbReference type="RefSeq" id="WP_154461224.1">
    <property type="nucleotide sequence ID" value="NZ_JAQYTQ010000085.1"/>
</dbReference>
<proteinExistence type="predicted"/>
<organism evidence="8 9">
    <name type="scientific">Floccifex porci</name>
    <dbReference type="NCBI Taxonomy" id="2606629"/>
    <lineage>
        <taxon>Bacteria</taxon>
        <taxon>Bacillati</taxon>
        <taxon>Bacillota</taxon>
        <taxon>Erysipelotrichia</taxon>
        <taxon>Erysipelotrichales</taxon>
        <taxon>Erysipelotrichaceae</taxon>
        <taxon>Floccifex</taxon>
    </lineage>
</organism>
<reference evidence="8 9" key="1">
    <citation type="submission" date="2019-08" db="EMBL/GenBank/DDBJ databases">
        <title>In-depth cultivation of the pig gut microbiome towards novel bacterial diversity and tailored functional studies.</title>
        <authorList>
            <person name="Wylensek D."/>
            <person name="Hitch T.C.A."/>
            <person name="Clavel T."/>
        </authorList>
    </citation>
    <scope>NUCLEOTIDE SEQUENCE [LARGE SCALE GENOMIC DNA]</scope>
    <source>
        <strain evidence="8 9">LKV-178-WT-2G</strain>
    </source>
</reference>
<evidence type="ECO:0000256" key="2">
    <source>
        <dbReference type="ARBA" id="ARBA00022448"/>
    </source>
</evidence>
<dbReference type="PROSITE" id="PS51093">
    <property type="entry name" value="PTS_EIIA_TYPE_1"/>
    <property type="match status" value="1"/>
</dbReference>
<comment type="caution">
    <text evidence="8">The sequence shown here is derived from an EMBL/GenBank/DDBJ whole genome shotgun (WGS) entry which is preliminary data.</text>
</comment>
<dbReference type="GO" id="GO:0009401">
    <property type="term" value="P:phosphoenolpyruvate-dependent sugar phosphotransferase system"/>
    <property type="evidence" value="ECO:0007669"/>
    <property type="project" value="UniProtKB-KW"/>
</dbReference>
<keyword evidence="6" id="KW-0418">Kinase</keyword>
<gene>
    <name evidence="8" type="ORF">FYJ50_08990</name>
</gene>
<name>A0A7X2N4A2_9FIRM</name>
<evidence type="ECO:0000256" key="5">
    <source>
        <dbReference type="ARBA" id="ARBA00022683"/>
    </source>
</evidence>
<comment type="subcellular location">
    <subcellularLocation>
        <location evidence="1">Cytoplasm</location>
    </subcellularLocation>
</comment>
<keyword evidence="5" id="KW-0598">Phosphotransferase system</keyword>
<dbReference type="GO" id="GO:0016301">
    <property type="term" value="F:kinase activity"/>
    <property type="evidence" value="ECO:0007669"/>
    <property type="project" value="UniProtKB-KW"/>
</dbReference>
<evidence type="ECO:0000256" key="6">
    <source>
        <dbReference type="ARBA" id="ARBA00022777"/>
    </source>
</evidence>